<dbReference type="RefSeq" id="WP_096355628.1">
    <property type="nucleotide sequence ID" value="NZ_AP017313.1"/>
</dbReference>
<comment type="caution">
    <text evidence="1">The sequence shown here is derived from an EMBL/GenBank/DDBJ whole genome shotgun (WGS) entry which is preliminary data.</text>
</comment>
<organism evidence="1 2">
    <name type="scientific">Mucilaginibacter gotjawali</name>
    <dbReference type="NCBI Taxonomy" id="1550579"/>
    <lineage>
        <taxon>Bacteria</taxon>
        <taxon>Pseudomonadati</taxon>
        <taxon>Bacteroidota</taxon>
        <taxon>Sphingobacteriia</taxon>
        <taxon>Sphingobacteriales</taxon>
        <taxon>Sphingobacteriaceae</taxon>
        <taxon>Mucilaginibacter</taxon>
    </lineage>
</organism>
<dbReference type="InterPro" id="IPR011989">
    <property type="entry name" value="ARM-like"/>
</dbReference>
<dbReference type="OrthoDB" id="633703at2"/>
<accession>A0A839SI62</accession>
<reference evidence="1" key="1">
    <citation type="submission" date="2020-08" db="EMBL/GenBank/DDBJ databases">
        <title>Genomic Encyclopedia of Type Strains, Phase III (KMG-III): the genomes of soil and plant-associated and newly described type strains.</title>
        <authorList>
            <person name="Whitman W."/>
        </authorList>
    </citation>
    <scope>NUCLEOTIDE SEQUENCE [LARGE SCALE GENOMIC DNA]</scope>
    <source>
        <strain evidence="1">CECT 8628</strain>
    </source>
</reference>
<protein>
    <recommendedName>
        <fullName evidence="3">HEAT repeat protein</fullName>
    </recommendedName>
</protein>
<sequence length="247" mass="27777">MSGYINNLLARMSDRTYSEHKIKGSGLTEIKYTTSTNAIEEARNLSNSQLGAGLFVMIEQAKDKESKNNLYFILGSIATNTKDENITRFLISRLSVEKDKTILVTILSPLGELYKPATIDLSPIIKCTDSKNWHVRGKAYEALTNSEIDAEGFLGGKLKLTQNNDDIQYLLWAITYVATSKSRAIIEKFLKSRQQSIKGAAENALVILLIREGYDFNEIARISRSPLTGVERLNERIAFFTRRPLAF</sequence>
<keyword evidence="2" id="KW-1185">Reference proteome</keyword>
<evidence type="ECO:0000313" key="2">
    <source>
        <dbReference type="Proteomes" id="UP000539265"/>
    </source>
</evidence>
<name>A0A839SI62_9SPHI</name>
<dbReference type="Proteomes" id="UP000539265">
    <property type="component" value="Unassembled WGS sequence"/>
</dbReference>
<dbReference type="AlphaFoldDB" id="A0A839SI62"/>
<evidence type="ECO:0008006" key="3">
    <source>
        <dbReference type="Google" id="ProtNLM"/>
    </source>
</evidence>
<evidence type="ECO:0000313" key="1">
    <source>
        <dbReference type="EMBL" id="MBB3057062.1"/>
    </source>
</evidence>
<dbReference type="EMBL" id="JACHWX010000011">
    <property type="protein sequence ID" value="MBB3057062.1"/>
    <property type="molecule type" value="Genomic_DNA"/>
</dbReference>
<dbReference type="Gene3D" id="1.25.10.10">
    <property type="entry name" value="Leucine-rich Repeat Variant"/>
    <property type="match status" value="1"/>
</dbReference>
<gene>
    <name evidence="1" type="ORF">FHS11_003490</name>
</gene>
<proteinExistence type="predicted"/>